<evidence type="ECO:0000256" key="1">
    <source>
        <dbReference type="SAM" id="SignalP"/>
    </source>
</evidence>
<keyword evidence="1" id="KW-0732">Signal</keyword>
<organism evidence="4">
    <name type="scientific">Ananas comosus</name>
    <name type="common">Pineapple</name>
    <name type="synonym">Ananas ananas</name>
    <dbReference type="NCBI Taxonomy" id="4615"/>
    <lineage>
        <taxon>Eukaryota</taxon>
        <taxon>Viridiplantae</taxon>
        <taxon>Streptophyta</taxon>
        <taxon>Embryophyta</taxon>
        <taxon>Tracheophyta</taxon>
        <taxon>Spermatophyta</taxon>
        <taxon>Magnoliopsida</taxon>
        <taxon>Liliopsida</taxon>
        <taxon>Poales</taxon>
        <taxon>Bromeliaceae</taxon>
        <taxon>Bromelioideae</taxon>
        <taxon>Ananas</taxon>
    </lineage>
</organism>
<evidence type="ECO:0000313" key="4">
    <source>
        <dbReference type="RefSeq" id="XP_020096655.1"/>
    </source>
</evidence>
<keyword evidence="2" id="KW-1185">Reference proteome</keyword>
<dbReference type="AlphaFoldDB" id="A0A6P5FU79"/>
<gene>
    <name evidence="3 4" type="primary">LOC109715854</name>
</gene>
<accession>A0A6P5FU79</accession>
<dbReference type="GeneID" id="109715854"/>
<sequence>MRRLLLLLLRLRRSFSTAAATTSTSTSTSLQWRRSLELQTLASQVSSLLLHRRRFPSPSLLRVLSKLRSHPLIALRFFRFAVSNLAFAPDLRSHAAILQILVDADLLGPARVILDPAIRSEPSAAPLLDSVLRSTTYAAGHKQEGHGEVIISGFHDEWTA</sequence>
<proteinExistence type="predicted"/>
<dbReference type="RefSeq" id="XP_020096654.1">
    <property type="nucleotide sequence ID" value="XM_020241065.1"/>
</dbReference>
<dbReference type="RefSeq" id="XP_020096655.1">
    <property type="nucleotide sequence ID" value="XM_020241066.1"/>
</dbReference>
<name>A0A6P5FU79_ANACO</name>
<feature type="signal peptide" evidence="1">
    <location>
        <begin position="1"/>
        <end position="20"/>
    </location>
</feature>
<reference evidence="2" key="1">
    <citation type="journal article" date="2015" name="Nat. Genet.">
        <title>The pineapple genome and the evolution of CAM photosynthesis.</title>
        <authorList>
            <person name="Ming R."/>
            <person name="VanBuren R."/>
            <person name="Wai C.M."/>
            <person name="Tang H."/>
            <person name="Schatz M.C."/>
            <person name="Bowers J.E."/>
            <person name="Lyons E."/>
            <person name="Wang M.L."/>
            <person name="Chen J."/>
            <person name="Biggers E."/>
            <person name="Zhang J."/>
            <person name="Huang L."/>
            <person name="Zhang L."/>
            <person name="Miao W."/>
            <person name="Zhang J."/>
            <person name="Ye Z."/>
            <person name="Miao C."/>
            <person name="Lin Z."/>
            <person name="Wang H."/>
            <person name="Zhou H."/>
            <person name="Yim W.C."/>
            <person name="Priest H.D."/>
            <person name="Zheng C."/>
            <person name="Woodhouse M."/>
            <person name="Edger P.P."/>
            <person name="Guyot R."/>
            <person name="Guo H.B."/>
            <person name="Guo H."/>
            <person name="Zheng G."/>
            <person name="Singh R."/>
            <person name="Sharma A."/>
            <person name="Min X."/>
            <person name="Zheng Y."/>
            <person name="Lee H."/>
            <person name="Gurtowski J."/>
            <person name="Sedlazeck F.J."/>
            <person name="Harkess A."/>
            <person name="McKain M.R."/>
            <person name="Liao Z."/>
            <person name="Fang J."/>
            <person name="Liu J."/>
            <person name="Zhang X."/>
            <person name="Zhang Q."/>
            <person name="Hu W."/>
            <person name="Qin Y."/>
            <person name="Wang K."/>
            <person name="Chen L.Y."/>
            <person name="Shirley N."/>
            <person name="Lin Y.R."/>
            <person name="Liu L.Y."/>
            <person name="Hernandez A.G."/>
            <person name="Wright C.L."/>
            <person name="Bulone V."/>
            <person name="Tuskan G.A."/>
            <person name="Heath K."/>
            <person name="Zee F."/>
            <person name="Moore P.H."/>
            <person name="Sunkar R."/>
            <person name="Leebens-Mack J.H."/>
            <person name="Mockler T."/>
            <person name="Bennetzen J.L."/>
            <person name="Freeling M."/>
            <person name="Sankoff D."/>
            <person name="Paterson A.H."/>
            <person name="Zhu X."/>
            <person name="Yang X."/>
            <person name="Smith J.A."/>
            <person name="Cushman J.C."/>
            <person name="Paull R.E."/>
            <person name="Yu Q."/>
        </authorList>
    </citation>
    <scope>NUCLEOTIDE SEQUENCE [LARGE SCALE GENOMIC DNA]</scope>
    <source>
        <strain evidence="2">cv. F153</strain>
    </source>
</reference>
<feature type="chain" id="PRO_5044648056" evidence="1">
    <location>
        <begin position="21"/>
        <end position="160"/>
    </location>
</feature>
<reference evidence="3 4" key="2">
    <citation type="submission" date="2025-04" db="UniProtKB">
        <authorList>
            <consortium name="RefSeq"/>
        </authorList>
    </citation>
    <scope>IDENTIFICATION</scope>
    <source>
        <tissue evidence="3 4">Leaf</tissue>
    </source>
</reference>
<evidence type="ECO:0000313" key="3">
    <source>
        <dbReference type="RefSeq" id="XP_020096654.1"/>
    </source>
</evidence>
<protein>
    <submittedName>
        <fullName evidence="3 4">Uncharacterized protein LOC109715854</fullName>
    </submittedName>
</protein>
<dbReference type="Proteomes" id="UP000515123">
    <property type="component" value="Linkage group 9"/>
</dbReference>
<dbReference type="OrthoDB" id="747253at2759"/>
<evidence type="ECO:0000313" key="2">
    <source>
        <dbReference type="Proteomes" id="UP000515123"/>
    </source>
</evidence>